<dbReference type="STRING" id="1499966.U14_02525"/>
<keyword evidence="3" id="KW-1185">Reference proteome</keyword>
<dbReference type="Pfam" id="PF03450">
    <property type="entry name" value="CO_deh_flav_C"/>
    <property type="match status" value="1"/>
</dbReference>
<organism evidence="2">
    <name type="scientific">Candidatus Moduliflexus flocculans</name>
    <dbReference type="NCBI Taxonomy" id="1499966"/>
    <lineage>
        <taxon>Bacteria</taxon>
        <taxon>Candidatus Moduliflexota</taxon>
        <taxon>Candidatus Moduliflexia</taxon>
        <taxon>Candidatus Moduliflexales</taxon>
        <taxon>Candidatus Moduliflexaceae</taxon>
    </lineage>
</organism>
<gene>
    <name evidence="2" type="ORF">U14_02525</name>
</gene>
<evidence type="ECO:0000259" key="1">
    <source>
        <dbReference type="PROSITE" id="PS51387"/>
    </source>
</evidence>
<dbReference type="Gene3D" id="3.30.390.50">
    <property type="entry name" value="CO dehydrogenase flavoprotein, C-terminal domain"/>
    <property type="match status" value="1"/>
</dbReference>
<dbReference type="InterPro" id="IPR051312">
    <property type="entry name" value="Diverse_Substr_Oxidored"/>
</dbReference>
<dbReference type="Proteomes" id="UP000030700">
    <property type="component" value="Unassembled WGS sequence"/>
</dbReference>
<feature type="domain" description="FAD-binding PCMH-type" evidence="1">
    <location>
        <begin position="1"/>
        <end position="193"/>
    </location>
</feature>
<dbReference type="SUPFAM" id="SSF56176">
    <property type="entry name" value="FAD-binding/transporter-associated domain-like"/>
    <property type="match status" value="1"/>
</dbReference>
<dbReference type="GO" id="GO:0071949">
    <property type="term" value="F:FAD binding"/>
    <property type="evidence" value="ECO:0007669"/>
    <property type="project" value="InterPro"/>
</dbReference>
<dbReference type="SMART" id="SM01092">
    <property type="entry name" value="CO_deh_flav_C"/>
    <property type="match status" value="1"/>
</dbReference>
<dbReference type="Gene3D" id="3.30.465.10">
    <property type="match status" value="1"/>
</dbReference>
<protein>
    <submittedName>
        <fullName evidence="2">FAD binding domain in molybdopterin dehydrogenase</fullName>
    </submittedName>
</protein>
<evidence type="ECO:0000313" key="3">
    <source>
        <dbReference type="Proteomes" id="UP000030700"/>
    </source>
</evidence>
<dbReference type="PROSITE" id="PS51387">
    <property type="entry name" value="FAD_PCMH"/>
    <property type="match status" value="1"/>
</dbReference>
<dbReference type="HOGENOM" id="CLU_058050_0_0_0"/>
<dbReference type="InterPro" id="IPR036683">
    <property type="entry name" value="CO_DH_flav_C_dom_sf"/>
</dbReference>
<dbReference type="InterPro" id="IPR005107">
    <property type="entry name" value="CO_DH_flav_C"/>
</dbReference>
<reference evidence="2" key="1">
    <citation type="journal article" date="2015" name="PeerJ">
        <title>First genomic representation of candidate bacterial phylum KSB3 points to enhanced environmental sensing as a trigger of wastewater bulking.</title>
        <authorList>
            <person name="Sekiguchi Y."/>
            <person name="Ohashi A."/>
            <person name="Parks D.H."/>
            <person name="Yamauchi T."/>
            <person name="Tyson G.W."/>
            <person name="Hugenholtz P."/>
        </authorList>
    </citation>
    <scope>NUCLEOTIDE SEQUENCE [LARGE SCALE GENOMIC DNA]</scope>
</reference>
<accession>A0A081BLL6</accession>
<name>A0A081BLL6_9BACT</name>
<dbReference type="InterPro" id="IPR002346">
    <property type="entry name" value="Mopterin_DH_FAD-bd"/>
</dbReference>
<dbReference type="AlphaFoldDB" id="A0A081BLL6"/>
<sequence length="300" mass="32684">MNTITHYFKPTTIQEAVKLFHQYPGKSRYIAGGTKVAAQRDSSVERLIDITNCGLNRIVEDDGELRIGACVTLEALRQSPLLKDFAGGILPEVAKWTGSVQLRNSSTIGGNLIAKGDIALALMAVDARLLVVQDTEKIVAMPDFNAGDGVEMEEGALTREIRLIPLSEFYAEHCGSLLEGELIEEIRIPSRFRHAKAAALHISRTRQDASIAAIAAAAFMDHGKCQTARIVASPVACGIRRLADAEKLAEQEPLTQERIAQISAQIAQTADVIEDVRATAAFRRHILGIYAKRALSRLCE</sequence>
<dbReference type="InterPro" id="IPR016167">
    <property type="entry name" value="FAD-bd_PCMH_sub1"/>
</dbReference>
<dbReference type="PANTHER" id="PTHR42659:SF9">
    <property type="entry name" value="XANTHINE DEHYDROGENASE FAD-BINDING SUBUNIT XDHB-RELATED"/>
    <property type="match status" value="1"/>
</dbReference>
<dbReference type="InterPro" id="IPR016169">
    <property type="entry name" value="FAD-bd_PCMH_sub2"/>
</dbReference>
<dbReference type="GO" id="GO:0016491">
    <property type="term" value="F:oxidoreductase activity"/>
    <property type="evidence" value="ECO:0007669"/>
    <property type="project" value="InterPro"/>
</dbReference>
<dbReference type="InterPro" id="IPR016166">
    <property type="entry name" value="FAD-bd_PCMH"/>
</dbReference>
<dbReference type="EMBL" id="DF820457">
    <property type="protein sequence ID" value="GAK51282.1"/>
    <property type="molecule type" value="Genomic_DNA"/>
</dbReference>
<dbReference type="InterPro" id="IPR036318">
    <property type="entry name" value="FAD-bd_PCMH-like_sf"/>
</dbReference>
<dbReference type="Pfam" id="PF00941">
    <property type="entry name" value="FAD_binding_5"/>
    <property type="match status" value="1"/>
</dbReference>
<dbReference type="PANTHER" id="PTHR42659">
    <property type="entry name" value="XANTHINE DEHYDROGENASE SUBUNIT C-RELATED"/>
    <property type="match status" value="1"/>
</dbReference>
<dbReference type="Gene3D" id="3.30.43.10">
    <property type="entry name" value="Uridine Diphospho-n-acetylenolpyruvylglucosamine Reductase, domain 2"/>
    <property type="match status" value="1"/>
</dbReference>
<proteinExistence type="predicted"/>
<dbReference type="SUPFAM" id="SSF55447">
    <property type="entry name" value="CO dehydrogenase flavoprotein C-terminal domain-like"/>
    <property type="match status" value="1"/>
</dbReference>
<evidence type="ECO:0000313" key="2">
    <source>
        <dbReference type="EMBL" id="GAK51282.1"/>
    </source>
</evidence>